<comment type="caution">
    <text evidence="3">The sequence shown here is derived from an EMBL/GenBank/DDBJ whole genome shotgun (WGS) entry which is preliminary data.</text>
</comment>
<dbReference type="GO" id="GO:0031048">
    <property type="term" value="P:regulatory ncRNA-mediated heterochromatin formation"/>
    <property type="evidence" value="ECO:0007669"/>
    <property type="project" value="TreeGrafter"/>
</dbReference>
<reference evidence="3" key="1">
    <citation type="submission" date="2021-09" db="EMBL/GenBank/DDBJ databases">
        <authorList>
            <consortium name="AG Swart"/>
            <person name="Singh M."/>
            <person name="Singh A."/>
            <person name="Seah K."/>
            <person name="Emmerich C."/>
        </authorList>
    </citation>
    <scope>NUCLEOTIDE SEQUENCE</scope>
    <source>
        <strain evidence="3">ATCC30299</strain>
    </source>
</reference>
<accession>A0AAU9IZD3</accession>
<dbReference type="EMBL" id="CAJZBQ010000021">
    <property type="protein sequence ID" value="CAG9318963.1"/>
    <property type="molecule type" value="Genomic_DNA"/>
</dbReference>
<sequence length="348" mass="39693">MERDTEHKENEDAMDIDPQESNVSSSLPSTLPIENSNEWSTPYENKQGQENIESSSENLTWEEVLRKKFGYYYNDDGCLRSVEGDNPFKFVDQKHYEALGDVIEKYIQERLVSYYNLDEVKIPLPEHDPGTNKCNIFATKDWRSNEDKALILIQGAGAVRAGQWARSVCINDSLKTGTVFPFLEEAAKDGYSVIILNPNYNYNPETKERIPYNGSLEEHGNYVWENFIRLNPARELYIVAHSCGGISTMCLLKNYWEEFRGRVKAIAFTDSVHGGIGALNAEQKAFLGEVGCDWVGSSNPRDHLEKTVRKSYNGVTNLSSGHHKHEYTTGSAFPSIFPFFRNKEQFIR</sequence>
<dbReference type="InterPro" id="IPR048263">
    <property type="entry name" value="Arb2"/>
</dbReference>
<keyword evidence="4" id="KW-1185">Reference proteome</keyword>
<organism evidence="3 4">
    <name type="scientific">Blepharisma stoltei</name>
    <dbReference type="NCBI Taxonomy" id="1481888"/>
    <lineage>
        <taxon>Eukaryota</taxon>
        <taxon>Sar</taxon>
        <taxon>Alveolata</taxon>
        <taxon>Ciliophora</taxon>
        <taxon>Postciliodesmatophora</taxon>
        <taxon>Heterotrichea</taxon>
        <taxon>Heterotrichida</taxon>
        <taxon>Blepharismidae</taxon>
        <taxon>Blepharisma</taxon>
    </lineage>
</organism>
<dbReference type="Gene3D" id="3.40.50.1820">
    <property type="entry name" value="alpha/beta hydrolase"/>
    <property type="match status" value="1"/>
</dbReference>
<evidence type="ECO:0000256" key="1">
    <source>
        <dbReference type="SAM" id="MobiDB-lite"/>
    </source>
</evidence>
<dbReference type="PANTHER" id="PTHR21357:SF4">
    <property type="entry name" value="FAM172 FAMILY PROTEIN HOMOLOG CG10038"/>
    <property type="match status" value="1"/>
</dbReference>
<evidence type="ECO:0000259" key="2">
    <source>
        <dbReference type="Pfam" id="PF22749"/>
    </source>
</evidence>
<feature type="compositionally biased region" description="Basic and acidic residues" evidence="1">
    <location>
        <begin position="1"/>
        <end position="11"/>
    </location>
</feature>
<dbReference type="GO" id="GO:0005634">
    <property type="term" value="C:nucleus"/>
    <property type="evidence" value="ECO:0007669"/>
    <property type="project" value="TreeGrafter"/>
</dbReference>
<feature type="compositionally biased region" description="Polar residues" evidence="1">
    <location>
        <begin position="19"/>
        <end position="56"/>
    </location>
</feature>
<evidence type="ECO:0000313" key="3">
    <source>
        <dbReference type="EMBL" id="CAG9318963.1"/>
    </source>
</evidence>
<dbReference type="PANTHER" id="PTHR21357">
    <property type="entry name" value="FAM172 FAMILY PROTEIN HOMOLOG CG10038"/>
    <property type="match status" value="1"/>
</dbReference>
<dbReference type="SUPFAM" id="SSF53474">
    <property type="entry name" value="alpha/beta-Hydrolases"/>
    <property type="match status" value="1"/>
</dbReference>
<feature type="domain" description="Arb2" evidence="2">
    <location>
        <begin position="67"/>
        <end position="300"/>
    </location>
</feature>
<dbReference type="AlphaFoldDB" id="A0AAU9IZD3"/>
<evidence type="ECO:0000313" key="4">
    <source>
        <dbReference type="Proteomes" id="UP001162131"/>
    </source>
</evidence>
<proteinExistence type="predicted"/>
<dbReference type="Proteomes" id="UP001162131">
    <property type="component" value="Unassembled WGS sequence"/>
</dbReference>
<name>A0AAU9IZD3_9CILI</name>
<dbReference type="InterPro" id="IPR029058">
    <property type="entry name" value="AB_hydrolase_fold"/>
</dbReference>
<gene>
    <name evidence="3" type="ORF">BSTOLATCC_MIC22320</name>
</gene>
<dbReference type="Pfam" id="PF22749">
    <property type="entry name" value="Arb2"/>
    <property type="match status" value="1"/>
</dbReference>
<protein>
    <recommendedName>
        <fullName evidence="2">Arb2 domain-containing protein</fullName>
    </recommendedName>
</protein>
<dbReference type="GO" id="GO:0035197">
    <property type="term" value="F:siRNA binding"/>
    <property type="evidence" value="ECO:0007669"/>
    <property type="project" value="TreeGrafter"/>
</dbReference>
<dbReference type="InterPro" id="IPR053858">
    <property type="entry name" value="Arb2_dom"/>
</dbReference>
<feature type="region of interest" description="Disordered" evidence="1">
    <location>
        <begin position="1"/>
        <end position="56"/>
    </location>
</feature>